<evidence type="ECO:0000313" key="3">
    <source>
        <dbReference type="EMBL" id="EFI91001.1"/>
    </source>
</evidence>
<organism evidence="4">
    <name type="scientific">Schizophyllum commune (strain H4-8 / FGSC 9210)</name>
    <name type="common">Split gill fungus</name>
    <dbReference type="NCBI Taxonomy" id="578458"/>
    <lineage>
        <taxon>Eukaryota</taxon>
        <taxon>Fungi</taxon>
        <taxon>Dikarya</taxon>
        <taxon>Basidiomycota</taxon>
        <taxon>Agaricomycotina</taxon>
        <taxon>Agaricomycetes</taxon>
        <taxon>Agaricomycetidae</taxon>
        <taxon>Agaricales</taxon>
        <taxon>Schizophyllaceae</taxon>
        <taxon>Schizophyllum</taxon>
    </lineage>
</organism>
<feature type="compositionally biased region" description="Low complexity" evidence="1">
    <location>
        <begin position="786"/>
        <end position="796"/>
    </location>
</feature>
<gene>
    <name evidence="3" type="ORF">SCHCODRAFT_114981</name>
</gene>
<dbReference type="OrthoDB" id="3086088at2759"/>
<dbReference type="KEGG" id="scm:SCHCO_01194438"/>
<feature type="region of interest" description="Disordered" evidence="1">
    <location>
        <begin position="786"/>
        <end position="850"/>
    </location>
</feature>
<dbReference type="AlphaFoldDB" id="D8QMB0"/>
<feature type="non-terminal residue" evidence="3">
    <location>
        <position position="850"/>
    </location>
</feature>
<proteinExistence type="predicted"/>
<name>D8QMB0_SCHCM</name>
<protein>
    <submittedName>
        <fullName evidence="3">Uncharacterized protein</fullName>
    </submittedName>
</protein>
<accession>D8QMB0</accession>
<dbReference type="RefSeq" id="XP_003025904.1">
    <property type="nucleotide sequence ID" value="XM_003025858.1"/>
</dbReference>
<keyword evidence="2" id="KW-0472">Membrane</keyword>
<dbReference type="HOGENOM" id="CLU_391356_0_0_1"/>
<dbReference type="Proteomes" id="UP000007431">
    <property type="component" value="Unassembled WGS sequence"/>
</dbReference>
<feature type="compositionally biased region" description="Basic and acidic residues" evidence="1">
    <location>
        <begin position="831"/>
        <end position="850"/>
    </location>
</feature>
<keyword evidence="2" id="KW-1133">Transmembrane helix</keyword>
<keyword evidence="2" id="KW-0812">Transmembrane</keyword>
<reference evidence="3 4" key="1">
    <citation type="journal article" date="2010" name="Nat. Biotechnol.">
        <title>Genome sequence of the model mushroom Schizophyllum commune.</title>
        <authorList>
            <person name="Ohm R.A."/>
            <person name="de Jong J.F."/>
            <person name="Lugones L.G."/>
            <person name="Aerts A."/>
            <person name="Kothe E."/>
            <person name="Stajich J.E."/>
            <person name="de Vries R.P."/>
            <person name="Record E."/>
            <person name="Levasseur A."/>
            <person name="Baker S.E."/>
            <person name="Bartholomew K.A."/>
            <person name="Coutinho P.M."/>
            <person name="Erdmann S."/>
            <person name="Fowler T.J."/>
            <person name="Gathman A.C."/>
            <person name="Lombard V."/>
            <person name="Henrissat B."/>
            <person name="Knabe N."/>
            <person name="Kuees U."/>
            <person name="Lilly W.W."/>
            <person name="Lindquist E."/>
            <person name="Lucas S."/>
            <person name="Magnuson J.K."/>
            <person name="Piumi F."/>
            <person name="Raudaskoski M."/>
            <person name="Salamov A."/>
            <person name="Schmutz J."/>
            <person name="Schwarze F.W.M.R."/>
            <person name="vanKuyk P.A."/>
            <person name="Horton J.S."/>
            <person name="Grigoriev I.V."/>
            <person name="Woesten H.A.B."/>
        </authorList>
    </citation>
    <scope>NUCLEOTIDE SEQUENCE [LARGE SCALE GENOMIC DNA]</scope>
    <source>
        <strain evidence="4">H4-8 / FGSC 9210</strain>
    </source>
</reference>
<evidence type="ECO:0000256" key="1">
    <source>
        <dbReference type="SAM" id="MobiDB-lite"/>
    </source>
</evidence>
<sequence length="850" mass="93129">MSIVRQDDAAHDARVRGFLADVLAAFDASDRGVAHDAGLASRDAGDREAGRDAGLAVCDAGLAAPDAALAARDATLAARDAALAARDAALAALDAGDREAACEYVLNTSGLRKLGGAKSLIRESVGFELKYLPEVLRDDMQLSGGCYTDHLRDEACDRIVWGAVLVAAQHELEVRYADFRRCARWTPTPVYPFEWLLVRHFTRQDERAVVLRLRDALRRSIEALERVPKPRTANLGPIPLRSGSLPLLAVHIIYELHTVVVPTICVASLGELEDLVAYMAERRMGIFVVAVLALSACMYIWYRSRGTSWPAERATRHIVKLRQRSRQEPLLWKTLLALTGRILDEEDMDETVVGNIRRIFDLVDTRMMPYQHPSGEPFPGKTTLEAMHGSMVSVPNGEKLMAEIVARIRPFVQPETDADHVSTEASATTANHHFEEQRRADLGALLSDACDYFGFHDPFFEILGPAAYAGIARLGVQPATRYADELIKSIDDAVDALRELGSIPETMQNFVRNMHLRLAWIGGIGYAQTDIVAQIEVYRREPTREKLQDLQKILDHYLSALAADPPPSFRDLLNANMSKNDRTKLILREMSKICCFTLGCLPLLVMMKLANSKPEVILGVVYTSFLKTVVSPYGLAALEGLYDWATGYRRNEEVHKAANVAADLERLARYHLVGWRALQVAIGGSEAGADEAIVRALMDSIVSAAKPSILVSLVEALDGKVVYGVKRKTYLRTDASLGGAPATLVGGARATSLVGRTWTPTMTMTTPPRITGTEVAAIIDKQSAAIPSTPSSTASPLLVNPPSPRSPRLNAQSHEWSTVHGDSAQNSHPMHAKEPLHARTTAETEERDGE</sequence>
<evidence type="ECO:0000313" key="4">
    <source>
        <dbReference type="Proteomes" id="UP000007431"/>
    </source>
</evidence>
<dbReference type="EMBL" id="GL377322">
    <property type="protein sequence ID" value="EFI91001.1"/>
    <property type="molecule type" value="Genomic_DNA"/>
</dbReference>
<dbReference type="GeneID" id="9588384"/>
<dbReference type="InParanoid" id="D8QMB0"/>
<keyword evidence="4" id="KW-1185">Reference proteome</keyword>
<dbReference type="VEuPathDB" id="FungiDB:SCHCODRAFT_01194438"/>
<evidence type="ECO:0000256" key="2">
    <source>
        <dbReference type="SAM" id="Phobius"/>
    </source>
</evidence>
<feature type="transmembrane region" description="Helical" evidence="2">
    <location>
        <begin position="284"/>
        <end position="302"/>
    </location>
</feature>